<dbReference type="EMBL" id="KZ805311">
    <property type="protein sequence ID" value="PVI06026.1"/>
    <property type="molecule type" value="Genomic_DNA"/>
</dbReference>
<dbReference type="SUPFAM" id="SSF48264">
    <property type="entry name" value="Cytochrome P450"/>
    <property type="match status" value="1"/>
</dbReference>
<keyword evidence="4 8" id="KW-0560">Oxidoreductase</keyword>
<evidence type="ECO:0000256" key="7">
    <source>
        <dbReference type="PIRSR" id="PIRSR602401-1"/>
    </source>
</evidence>
<name>A0A2V1E6Q7_9PLEO</name>
<dbReference type="InterPro" id="IPR036396">
    <property type="entry name" value="Cyt_P450_sf"/>
</dbReference>
<proteinExistence type="inferred from homology"/>
<keyword evidence="3 7" id="KW-0479">Metal-binding</keyword>
<dbReference type="AlphaFoldDB" id="A0A2V1E6Q7"/>
<protein>
    <submittedName>
        <fullName evidence="10">Putative P450 monooxygenase</fullName>
    </submittedName>
</protein>
<evidence type="ECO:0000256" key="9">
    <source>
        <dbReference type="SAM" id="Phobius"/>
    </source>
</evidence>
<keyword evidence="7 8" id="KW-0349">Heme</keyword>
<dbReference type="GO" id="GO:0016705">
    <property type="term" value="F:oxidoreductase activity, acting on paired donors, with incorporation or reduction of molecular oxygen"/>
    <property type="evidence" value="ECO:0007669"/>
    <property type="project" value="InterPro"/>
</dbReference>
<feature type="non-terminal residue" evidence="10">
    <location>
        <position position="533"/>
    </location>
</feature>
<dbReference type="CDD" id="cd11062">
    <property type="entry name" value="CYP58-like"/>
    <property type="match status" value="1"/>
</dbReference>
<reference evidence="10 11" key="1">
    <citation type="journal article" date="2018" name="Sci. Rep.">
        <title>Comparative genomics provides insights into the lifestyle and reveals functional heterogeneity of dark septate endophytic fungi.</title>
        <authorList>
            <person name="Knapp D.G."/>
            <person name="Nemeth J.B."/>
            <person name="Barry K."/>
            <person name="Hainaut M."/>
            <person name="Henrissat B."/>
            <person name="Johnson J."/>
            <person name="Kuo A."/>
            <person name="Lim J.H.P."/>
            <person name="Lipzen A."/>
            <person name="Nolan M."/>
            <person name="Ohm R.A."/>
            <person name="Tamas L."/>
            <person name="Grigoriev I.V."/>
            <person name="Spatafora J.W."/>
            <person name="Nagy L.G."/>
            <person name="Kovacs G.M."/>
        </authorList>
    </citation>
    <scope>NUCLEOTIDE SEQUENCE [LARGE SCALE GENOMIC DNA]</scope>
    <source>
        <strain evidence="10 11">DSE2036</strain>
    </source>
</reference>
<organism evidence="10 11">
    <name type="scientific">Periconia macrospinosa</name>
    <dbReference type="NCBI Taxonomy" id="97972"/>
    <lineage>
        <taxon>Eukaryota</taxon>
        <taxon>Fungi</taxon>
        <taxon>Dikarya</taxon>
        <taxon>Ascomycota</taxon>
        <taxon>Pezizomycotina</taxon>
        <taxon>Dothideomycetes</taxon>
        <taxon>Pleosporomycetidae</taxon>
        <taxon>Pleosporales</taxon>
        <taxon>Massarineae</taxon>
        <taxon>Periconiaceae</taxon>
        <taxon>Periconia</taxon>
    </lineage>
</organism>
<feature type="binding site" description="axial binding residue" evidence="7">
    <location>
        <position position="476"/>
    </location>
    <ligand>
        <name>heme</name>
        <dbReference type="ChEBI" id="CHEBI:30413"/>
    </ligand>
    <ligandPart>
        <name>Fe</name>
        <dbReference type="ChEBI" id="CHEBI:18248"/>
    </ligandPart>
</feature>
<evidence type="ECO:0000256" key="4">
    <source>
        <dbReference type="ARBA" id="ARBA00023002"/>
    </source>
</evidence>
<sequence length="533" mass="59706">MAFLTSPALLFVASTLVLYSLLIVFRRLVLSPIAQFPGPRLAALTFWYEFYYDVIRCGRYSWKIKELHQRYGPVVRINPYEIHVSDPAFYDSIYVGPSRRTDKFNFSARMFGTSLAAVGTTSHDLHRLRRSALNSFFSKRSISQLEPKIQRIVDYACHLLEERGSGSRKLSLKDCFAAFSADVIGEVAFGHGYGLLDRPDFEPGWQKLMMDLSRATHLMKQFPWAYAIFNSIPPFLVSLVHPLTKRLLDIRSQIDVEIEQTRAALKNHNSKTSTDPNTTAGVHPSTILHSVIASSDLPAPELATPRLVDECFTLLGAGTITTAHTLATIVYYVLSHPAIKSRLEAELSGLCSYLPDAPSRPGLKALEHAPYLSAIISEGLRLSFGVSHRLPRIAPDTALEYEGTCNGNVYNYVIPPGVPVSMTQMFIHLDPNIYAHPTSFDPNRWLESESMTDEEKEKLKRRKHYLVPFSKGTRMCAGMYLAYAELHLMMGALFGPGGVGRRMRLVGTSVEDVECAHDFFNPSPRLDSKGVRV</sequence>
<keyword evidence="9" id="KW-0812">Transmembrane</keyword>
<evidence type="ECO:0000256" key="3">
    <source>
        <dbReference type="ARBA" id="ARBA00022723"/>
    </source>
</evidence>
<dbReference type="PANTHER" id="PTHR24305:SF157">
    <property type="entry name" value="N-ACETYLTRYPTOPHAN 6-HYDROXYLASE IVOC-RELATED"/>
    <property type="match status" value="1"/>
</dbReference>
<gene>
    <name evidence="10" type="ORF">DM02DRAFT_506775</name>
</gene>
<evidence type="ECO:0000313" key="10">
    <source>
        <dbReference type="EMBL" id="PVI06026.1"/>
    </source>
</evidence>
<evidence type="ECO:0000256" key="1">
    <source>
        <dbReference type="ARBA" id="ARBA00001971"/>
    </source>
</evidence>
<dbReference type="InterPro" id="IPR001128">
    <property type="entry name" value="Cyt_P450"/>
</dbReference>
<dbReference type="GO" id="GO:0004497">
    <property type="term" value="F:monooxygenase activity"/>
    <property type="evidence" value="ECO:0007669"/>
    <property type="project" value="UniProtKB-KW"/>
</dbReference>
<keyword evidence="9" id="KW-1133">Transmembrane helix</keyword>
<evidence type="ECO:0000256" key="2">
    <source>
        <dbReference type="ARBA" id="ARBA00010617"/>
    </source>
</evidence>
<feature type="transmembrane region" description="Helical" evidence="9">
    <location>
        <begin position="6"/>
        <end position="25"/>
    </location>
</feature>
<keyword evidence="6 8" id="KW-0503">Monooxygenase</keyword>
<dbReference type="STRING" id="97972.A0A2V1E6Q7"/>
<dbReference type="Gene3D" id="1.10.630.10">
    <property type="entry name" value="Cytochrome P450"/>
    <property type="match status" value="1"/>
</dbReference>
<keyword evidence="5 7" id="KW-0408">Iron</keyword>
<evidence type="ECO:0000256" key="8">
    <source>
        <dbReference type="RuleBase" id="RU000461"/>
    </source>
</evidence>
<dbReference type="Proteomes" id="UP000244855">
    <property type="component" value="Unassembled WGS sequence"/>
</dbReference>
<dbReference type="OrthoDB" id="3945418at2759"/>
<dbReference type="InterPro" id="IPR002401">
    <property type="entry name" value="Cyt_P450_E_grp-I"/>
</dbReference>
<dbReference type="InterPro" id="IPR017972">
    <property type="entry name" value="Cyt_P450_CS"/>
</dbReference>
<dbReference type="PRINTS" id="PR00385">
    <property type="entry name" value="P450"/>
</dbReference>
<dbReference type="PANTHER" id="PTHR24305">
    <property type="entry name" value="CYTOCHROME P450"/>
    <property type="match status" value="1"/>
</dbReference>
<comment type="similarity">
    <text evidence="2 8">Belongs to the cytochrome P450 family.</text>
</comment>
<keyword evidence="11" id="KW-1185">Reference proteome</keyword>
<dbReference type="PRINTS" id="PR00463">
    <property type="entry name" value="EP450I"/>
</dbReference>
<dbReference type="GO" id="GO:0005506">
    <property type="term" value="F:iron ion binding"/>
    <property type="evidence" value="ECO:0007669"/>
    <property type="project" value="InterPro"/>
</dbReference>
<evidence type="ECO:0000256" key="5">
    <source>
        <dbReference type="ARBA" id="ARBA00023004"/>
    </source>
</evidence>
<comment type="cofactor">
    <cofactor evidence="1 7">
        <name>heme</name>
        <dbReference type="ChEBI" id="CHEBI:30413"/>
    </cofactor>
</comment>
<evidence type="ECO:0000313" key="11">
    <source>
        <dbReference type="Proteomes" id="UP000244855"/>
    </source>
</evidence>
<dbReference type="GO" id="GO:0020037">
    <property type="term" value="F:heme binding"/>
    <property type="evidence" value="ECO:0007669"/>
    <property type="project" value="InterPro"/>
</dbReference>
<dbReference type="InterPro" id="IPR050121">
    <property type="entry name" value="Cytochrome_P450_monoxygenase"/>
</dbReference>
<dbReference type="Pfam" id="PF00067">
    <property type="entry name" value="p450"/>
    <property type="match status" value="1"/>
</dbReference>
<keyword evidence="9" id="KW-0472">Membrane</keyword>
<dbReference type="PROSITE" id="PS00086">
    <property type="entry name" value="CYTOCHROME_P450"/>
    <property type="match status" value="1"/>
</dbReference>
<evidence type="ECO:0000256" key="6">
    <source>
        <dbReference type="ARBA" id="ARBA00023033"/>
    </source>
</evidence>
<accession>A0A2V1E6Q7</accession>